<evidence type="ECO:0000313" key="3">
    <source>
        <dbReference type="EMBL" id="MEC3862792.1"/>
    </source>
</evidence>
<name>A0ABU6HKC6_9RHOB</name>
<dbReference type="PANTHER" id="PTHR11715">
    <property type="entry name" value="GLYCINE CLEAVAGE SYSTEM H PROTEIN"/>
    <property type="match status" value="1"/>
</dbReference>
<dbReference type="EMBL" id="JAYLLH010000028">
    <property type="protein sequence ID" value="MEC3862792.1"/>
    <property type="molecule type" value="Genomic_DNA"/>
</dbReference>
<evidence type="ECO:0000256" key="1">
    <source>
        <dbReference type="ARBA" id="ARBA00022823"/>
    </source>
</evidence>
<keyword evidence="4" id="KW-1185">Reference proteome</keyword>
<evidence type="ECO:0000313" key="4">
    <source>
        <dbReference type="Proteomes" id="UP001348149"/>
    </source>
</evidence>
<dbReference type="RefSeq" id="WP_326298847.1">
    <property type="nucleotide sequence ID" value="NZ_JAYLLH010000028.1"/>
</dbReference>
<dbReference type="SUPFAM" id="SSF51230">
    <property type="entry name" value="Single hybrid motif"/>
    <property type="match status" value="1"/>
</dbReference>
<keyword evidence="1" id="KW-0450">Lipoyl</keyword>
<feature type="domain" description="Lipoyl-binding" evidence="2">
    <location>
        <begin position="30"/>
        <end position="112"/>
    </location>
</feature>
<comment type="caution">
    <text evidence="3">The sequence shown here is derived from an EMBL/GenBank/DDBJ whole genome shotgun (WGS) entry which is preliminary data.</text>
</comment>
<proteinExistence type="predicted"/>
<dbReference type="InterPro" id="IPR033753">
    <property type="entry name" value="GCV_H/Fam206"/>
</dbReference>
<dbReference type="Gene3D" id="2.40.50.100">
    <property type="match status" value="1"/>
</dbReference>
<evidence type="ECO:0000259" key="2">
    <source>
        <dbReference type="PROSITE" id="PS50968"/>
    </source>
</evidence>
<dbReference type="Proteomes" id="UP001348149">
    <property type="component" value="Unassembled WGS sequence"/>
</dbReference>
<gene>
    <name evidence="3" type="ORF">VK792_15980</name>
</gene>
<protein>
    <submittedName>
        <fullName evidence="3">Glycine cleavage system protein H</fullName>
    </submittedName>
</protein>
<dbReference type="InterPro" id="IPR000089">
    <property type="entry name" value="Biotin_lipoyl"/>
</dbReference>
<organism evidence="3 4">
    <name type="scientific">Mesobacterium hydrothermale</name>
    <dbReference type="NCBI Taxonomy" id="3111907"/>
    <lineage>
        <taxon>Bacteria</taxon>
        <taxon>Pseudomonadati</taxon>
        <taxon>Pseudomonadota</taxon>
        <taxon>Alphaproteobacteria</taxon>
        <taxon>Rhodobacterales</taxon>
        <taxon>Roseobacteraceae</taxon>
        <taxon>Mesobacterium</taxon>
    </lineage>
</organism>
<dbReference type="InterPro" id="IPR002930">
    <property type="entry name" value="GCV_H"/>
</dbReference>
<dbReference type="Pfam" id="PF01597">
    <property type="entry name" value="GCV_H"/>
    <property type="match status" value="1"/>
</dbReference>
<dbReference type="PANTHER" id="PTHR11715:SF3">
    <property type="entry name" value="GLYCINE CLEAVAGE SYSTEM H PROTEIN-RELATED"/>
    <property type="match status" value="1"/>
</dbReference>
<dbReference type="PROSITE" id="PS50968">
    <property type="entry name" value="BIOTINYL_LIPOYL"/>
    <property type="match status" value="1"/>
</dbReference>
<dbReference type="CDD" id="cd06848">
    <property type="entry name" value="GCS_H"/>
    <property type="match status" value="1"/>
</dbReference>
<accession>A0ABU6HKC6</accession>
<reference evidence="3 4" key="1">
    <citation type="submission" date="2024-01" db="EMBL/GenBank/DDBJ databases">
        <title>Mesobacterium rodlantinim sp. nov., isolated from shallow sea hydrothermal systems off Kueishantao Island.</title>
        <authorList>
            <person name="Su Z."/>
            <person name="Tang K."/>
        </authorList>
    </citation>
    <scope>NUCLEOTIDE SEQUENCE [LARGE SCALE GENOMIC DNA]</scope>
    <source>
        <strain evidence="3 4">TK19101</strain>
    </source>
</reference>
<sequence>MPVVRGCSLPDELLYDVPNNIWYRDEGDGTFTAGMTMIATAMAGQLVAFTAKKVGKTIKSGKSIATVESGKWVGPAKLGFDAEIIATNDELVSDPKLANSDPYGAGWMVKVKPEDAEAAKAILVPGTSVAAPYEAKMDADEFAGCAA</sequence>
<dbReference type="InterPro" id="IPR011053">
    <property type="entry name" value="Single_hybrid_motif"/>
</dbReference>